<keyword evidence="3" id="KW-1185">Reference proteome</keyword>
<dbReference type="Pfam" id="PF11373">
    <property type="entry name" value="DUF3175"/>
    <property type="match status" value="1"/>
</dbReference>
<dbReference type="Proteomes" id="UP000001890">
    <property type="component" value="Chromosome"/>
</dbReference>
<name>D2UD47_XANAP</name>
<gene>
    <name evidence="2" type="ordered locus">XALc_1022</name>
</gene>
<accession>D2UD47</accession>
<dbReference type="AlphaFoldDB" id="D2UD47"/>
<sequence length="201" mass="22197">MQCELQFGKRNATRHSIGQQHHRARMRKIASRANVAVSDCAATAPFPDSVPACFSARGAHQRRGICIPSHHQAHPHFAVINPSPSPRNRQGAPSMAHSSSNVSNPHMSQTLSNDSHRSLGVTPSVFERDDPLSIAQSLKQSADQNARRRTGPYRSAMSMLTFYINRTGNQLSAHRRKILEQAKDELRSLYGKPRKGSDSNG</sequence>
<dbReference type="InterPro" id="IPR021513">
    <property type="entry name" value="Phage_RSL1_Orf186"/>
</dbReference>
<evidence type="ECO:0008006" key="4">
    <source>
        <dbReference type="Google" id="ProtNLM"/>
    </source>
</evidence>
<evidence type="ECO:0000256" key="1">
    <source>
        <dbReference type="SAM" id="MobiDB-lite"/>
    </source>
</evidence>
<organism evidence="2 3">
    <name type="scientific">Xanthomonas albilineans (strain GPE PC73 / CFBP 7063)</name>
    <dbReference type="NCBI Taxonomy" id="380358"/>
    <lineage>
        <taxon>Bacteria</taxon>
        <taxon>Pseudomonadati</taxon>
        <taxon>Pseudomonadota</taxon>
        <taxon>Gammaproteobacteria</taxon>
        <taxon>Lysobacterales</taxon>
        <taxon>Lysobacteraceae</taxon>
        <taxon>Xanthomonas</taxon>
    </lineage>
</organism>
<dbReference type="EMBL" id="FP565176">
    <property type="protein sequence ID" value="CBA15537.1"/>
    <property type="molecule type" value="Genomic_DNA"/>
</dbReference>
<feature type="region of interest" description="Disordered" evidence="1">
    <location>
        <begin position="82"/>
        <end position="124"/>
    </location>
</feature>
<feature type="region of interest" description="Disordered" evidence="1">
    <location>
        <begin position="1"/>
        <end position="20"/>
    </location>
</feature>
<proteinExistence type="predicted"/>
<dbReference type="KEGG" id="xal:XALC_1022"/>
<evidence type="ECO:0000313" key="3">
    <source>
        <dbReference type="Proteomes" id="UP000001890"/>
    </source>
</evidence>
<feature type="compositionally biased region" description="Polar residues" evidence="1">
    <location>
        <begin position="96"/>
        <end position="113"/>
    </location>
</feature>
<reference evidence="2 3" key="1">
    <citation type="journal article" date="2009" name="BMC Genomics">
        <title>The complete genome sequence of Xanthomonas albilineans provides new insights into the reductive genome evolution of the xylem-limited Xanthomonadaceae.</title>
        <authorList>
            <person name="Pieretti I."/>
            <person name="Royer M."/>
            <person name="Barbe V."/>
            <person name="Carrere S."/>
            <person name="Koebnik R."/>
            <person name="Cociancich S."/>
            <person name="Couloux A."/>
            <person name="Darrasse A."/>
            <person name="Gouzy J."/>
            <person name="Jacques M.A."/>
            <person name="Lauber E."/>
            <person name="Manceau C."/>
            <person name="Mangenot S."/>
            <person name="Poussier S."/>
            <person name="Segurens B."/>
            <person name="Szurek B."/>
            <person name="Verdier V."/>
            <person name="Arlat M."/>
            <person name="Rott P."/>
        </authorList>
    </citation>
    <scope>NUCLEOTIDE SEQUENCE [LARGE SCALE GENOMIC DNA]</scope>
    <source>
        <strain evidence="3">GPE PC73 / CFBP 7063</strain>
    </source>
</reference>
<evidence type="ECO:0000313" key="2">
    <source>
        <dbReference type="EMBL" id="CBA15537.1"/>
    </source>
</evidence>
<protein>
    <recommendedName>
        <fullName evidence="4">DUF3175 domain-containing protein</fullName>
    </recommendedName>
</protein>